<feature type="transmembrane region" description="Helical" evidence="2">
    <location>
        <begin position="301"/>
        <end position="325"/>
    </location>
</feature>
<keyword evidence="2" id="KW-1133">Transmembrane helix</keyword>
<reference evidence="5 6" key="1">
    <citation type="submission" date="2024-07" db="EMBL/GenBank/DDBJ databases">
        <title>Section-level genome sequencing and comparative genomics of Aspergillus sections Usti and Cavernicolus.</title>
        <authorList>
            <consortium name="Lawrence Berkeley National Laboratory"/>
            <person name="Nybo J.L."/>
            <person name="Vesth T.C."/>
            <person name="Theobald S."/>
            <person name="Frisvad J.C."/>
            <person name="Larsen T.O."/>
            <person name="Kjaerboelling I."/>
            <person name="Rothschild-Mancinelli K."/>
            <person name="Lyhne E.K."/>
            <person name="Kogle M.E."/>
            <person name="Barry K."/>
            <person name="Clum A."/>
            <person name="Na H."/>
            <person name="Ledsgaard L."/>
            <person name="Lin J."/>
            <person name="Lipzen A."/>
            <person name="Kuo A."/>
            <person name="Riley R."/>
            <person name="Mondo S."/>
            <person name="Labutti K."/>
            <person name="Haridas S."/>
            <person name="Pangalinan J."/>
            <person name="Salamov A.A."/>
            <person name="Simmons B.A."/>
            <person name="Magnuson J.K."/>
            <person name="Chen J."/>
            <person name="Drula E."/>
            <person name="Henrissat B."/>
            <person name="Wiebenga A."/>
            <person name="Lubbers R.J."/>
            <person name="Gomes A.C."/>
            <person name="Makela M.R."/>
            <person name="Stajich J."/>
            <person name="Grigoriev I.V."/>
            <person name="Mortensen U.H."/>
            <person name="De Vries R.P."/>
            <person name="Baker S.E."/>
            <person name="Andersen M.R."/>
        </authorList>
    </citation>
    <scope>NUCLEOTIDE SEQUENCE [LARGE SCALE GENOMIC DNA]</scope>
    <source>
        <strain evidence="5 6">CBS 588.65</strain>
    </source>
</reference>
<evidence type="ECO:0000256" key="2">
    <source>
        <dbReference type="SAM" id="Phobius"/>
    </source>
</evidence>
<protein>
    <recommendedName>
        <fullName evidence="4">TRP C-terminal domain-containing protein</fullName>
    </recommendedName>
</protein>
<feature type="transmembrane region" description="Helical" evidence="2">
    <location>
        <begin position="387"/>
        <end position="407"/>
    </location>
</feature>
<evidence type="ECO:0000256" key="3">
    <source>
        <dbReference type="SAM" id="SignalP"/>
    </source>
</evidence>
<dbReference type="EMBL" id="JBFXLT010000054">
    <property type="protein sequence ID" value="KAL2811757.1"/>
    <property type="molecule type" value="Genomic_DNA"/>
</dbReference>
<dbReference type="PANTHER" id="PTHR31145">
    <property type="entry name" value="INTEGRAL MEMBRANE PROTEIN (AFU_ORTHOLOGUE AFUA_7G01610)"/>
    <property type="match status" value="1"/>
</dbReference>
<feature type="domain" description="TRP C-terminal" evidence="4">
    <location>
        <begin position="438"/>
        <end position="532"/>
    </location>
</feature>
<proteinExistence type="predicted"/>
<accession>A0ABR4H8N2</accession>
<organism evidence="5 6">
    <name type="scientific">Aspergillus granulosus</name>
    <dbReference type="NCBI Taxonomy" id="176169"/>
    <lineage>
        <taxon>Eukaryota</taxon>
        <taxon>Fungi</taxon>
        <taxon>Dikarya</taxon>
        <taxon>Ascomycota</taxon>
        <taxon>Pezizomycotina</taxon>
        <taxon>Eurotiomycetes</taxon>
        <taxon>Eurotiomycetidae</taxon>
        <taxon>Eurotiales</taxon>
        <taxon>Aspergillaceae</taxon>
        <taxon>Aspergillus</taxon>
        <taxon>Aspergillus subgen. Nidulantes</taxon>
    </lineage>
</organism>
<feature type="chain" id="PRO_5046106881" description="TRP C-terminal domain-containing protein" evidence="3">
    <location>
        <begin position="19"/>
        <end position="758"/>
    </location>
</feature>
<evidence type="ECO:0000256" key="1">
    <source>
        <dbReference type="SAM" id="MobiDB-lite"/>
    </source>
</evidence>
<feature type="transmembrane region" description="Helical" evidence="2">
    <location>
        <begin position="482"/>
        <end position="502"/>
    </location>
</feature>
<feature type="transmembrane region" description="Helical" evidence="2">
    <location>
        <begin position="514"/>
        <end position="533"/>
    </location>
</feature>
<keyword evidence="2" id="KW-0812">Transmembrane</keyword>
<feature type="transmembrane region" description="Helical" evidence="2">
    <location>
        <begin position="453"/>
        <end position="476"/>
    </location>
</feature>
<dbReference type="Pfam" id="PF06011">
    <property type="entry name" value="TRP"/>
    <property type="match status" value="1"/>
</dbReference>
<evidence type="ECO:0000259" key="4">
    <source>
        <dbReference type="Pfam" id="PF06011"/>
    </source>
</evidence>
<name>A0ABR4H8N2_9EURO</name>
<sequence>MLHTTPFTWSLLLSFAHAAFIRHWPCDLSEEALIESRFDALSLGGSLDHAHGNTSLYVQLTGDFFNDDCEELIGQSAVLAVDARVLGNPVILGNPSRLEGACPTLSPKDNPRYDPRKYAKYKGSFPLDHRYRFSTLDTEIRLRLNDTDIACIHANITPDFGPTLSRSIMGIPLAIMLLSGAVTGAVRTYRKRRSSTFRYELEGNQRDPAELSLPGLGPCLQYVQFVFLTGCLTIPYPGFFRAAVSNLAWSSLIFRNWPVTHQFTYPGVRDGIYTMNATYGLEEMAQYLGSTAISDLWANSLVNLVLVALGVGVVIQLATICRWLWQLYTSHGILRPASFLRTEVLSSLRKTGWSVTRLILDYFLHPLISFSLFLTHNASWFPGHTSMAMIIVAALAGLRVALIRHLIKTNRLILFSPHSFFLGNLGNPALHWGLLCGIPFLRGLAIGGLQQSGLAQAILLTGCEVFILAHVIWNWHVAGSPWRYAIFAFARFAAVSMGCVFLPQVTASERTRAIVAYAILALHAAVLMVGLVVDCVCEPLRYALYKMGLMEAIPRQLDRTKPPVFGIKQLAHRSTRRVSFGRFPALDPDAQAHSPPSAHTRTISIRHVSSAPSLDRISNASFRAPRPQTGSIASLSGAPLSPGSFPRDSNSSGSDQGFDTIELQSLDTDMYTAVNDSEYYAQRESDQYYHWGREAYAAQHEECCVEAPNRPRRVWPWKSRGRREKGFEVIRPVATRPGMAGEVQLVASPRGDKTSEMS</sequence>
<feature type="region of interest" description="Disordered" evidence="1">
    <location>
        <begin position="621"/>
        <end position="657"/>
    </location>
</feature>
<keyword evidence="6" id="KW-1185">Reference proteome</keyword>
<feature type="compositionally biased region" description="Polar residues" evidence="1">
    <location>
        <begin position="647"/>
        <end position="657"/>
    </location>
</feature>
<comment type="caution">
    <text evidence="5">The sequence shown here is derived from an EMBL/GenBank/DDBJ whole genome shotgun (WGS) entry which is preliminary data.</text>
</comment>
<keyword evidence="2" id="KW-0472">Membrane</keyword>
<dbReference type="InterPro" id="IPR010308">
    <property type="entry name" value="TRP_C"/>
</dbReference>
<evidence type="ECO:0000313" key="6">
    <source>
        <dbReference type="Proteomes" id="UP001610334"/>
    </source>
</evidence>
<evidence type="ECO:0000313" key="5">
    <source>
        <dbReference type="EMBL" id="KAL2811757.1"/>
    </source>
</evidence>
<feature type="signal peptide" evidence="3">
    <location>
        <begin position="1"/>
        <end position="18"/>
    </location>
</feature>
<dbReference type="InterPro" id="IPR040241">
    <property type="entry name" value="TRP_Flc/Pkd2-like"/>
</dbReference>
<dbReference type="PANTHER" id="PTHR31145:SF8">
    <property type="entry name" value="INTEGRAL MEMBRANE PROTEIN (AFU_ORTHOLOGUE AFUA_2G17475)"/>
    <property type="match status" value="1"/>
</dbReference>
<feature type="transmembrane region" description="Helical" evidence="2">
    <location>
        <begin position="168"/>
        <end position="189"/>
    </location>
</feature>
<keyword evidence="3" id="KW-0732">Signal</keyword>
<gene>
    <name evidence="5" type="ORF">BJX63DRAFT_398199</name>
</gene>
<dbReference type="Proteomes" id="UP001610334">
    <property type="component" value="Unassembled WGS sequence"/>
</dbReference>